<evidence type="ECO:0000256" key="5">
    <source>
        <dbReference type="ARBA" id="ARBA00022840"/>
    </source>
</evidence>
<evidence type="ECO:0000313" key="7">
    <source>
        <dbReference type="EMBL" id="KXZ46581.1"/>
    </source>
</evidence>
<organism evidence="7 8">
    <name type="scientific">Gonium pectorale</name>
    <name type="common">Green alga</name>
    <dbReference type="NCBI Taxonomy" id="33097"/>
    <lineage>
        <taxon>Eukaryota</taxon>
        <taxon>Viridiplantae</taxon>
        <taxon>Chlorophyta</taxon>
        <taxon>core chlorophytes</taxon>
        <taxon>Chlorophyceae</taxon>
        <taxon>CS clade</taxon>
        <taxon>Chlamydomonadales</taxon>
        <taxon>Volvocaceae</taxon>
        <taxon>Gonium</taxon>
    </lineage>
</organism>
<dbReference type="InterPro" id="IPR008271">
    <property type="entry name" value="Ser/Thr_kinase_AS"/>
</dbReference>
<dbReference type="SUPFAM" id="SSF56112">
    <property type="entry name" value="Protein kinase-like (PK-like)"/>
    <property type="match status" value="1"/>
</dbReference>
<dbReference type="Gene3D" id="1.10.510.10">
    <property type="entry name" value="Transferase(Phosphotransferase) domain 1"/>
    <property type="match status" value="1"/>
</dbReference>
<dbReference type="PANTHER" id="PTHR22974:SF23">
    <property type="entry name" value="TOUSLED-LIKE KINASE, ISOFORM G"/>
    <property type="match status" value="1"/>
</dbReference>
<evidence type="ECO:0000259" key="6">
    <source>
        <dbReference type="PROSITE" id="PS50011"/>
    </source>
</evidence>
<protein>
    <recommendedName>
        <fullName evidence="6">Protein kinase domain-containing protein</fullName>
    </recommendedName>
</protein>
<dbReference type="GO" id="GO:0005524">
    <property type="term" value="F:ATP binding"/>
    <property type="evidence" value="ECO:0007669"/>
    <property type="project" value="UniProtKB-KW"/>
</dbReference>
<evidence type="ECO:0000256" key="3">
    <source>
        <dbReference type="ARBA" id="ARBA00022741"/>
    </source>
</evidence>
<dbReference type="GO" id="GO:0005634">
    <property type="term" value="C:nucleus"/>
    <property type="evidence" value="ECO:0007669"/>
    <property type="project" value="TreeGrafter"/>
</dbReference>
<dbReference type="STRING" id="33097.A0A150G9S1"/>
<dbReference type="GO" id="GO:0004674">
    <property type="term" value="F:protein serine/threonine kinase activity"/>
    <property type="evidence" value="ECO:0007669"/>
    <property type="project" value="UniProtKB-KW"/>
</dbReference>
<dbReference type="PANTHER" id="PTHR22974">
    <property type="entry name" value="MIXED LINEAGE PROTEIN KINASE"/>
    <property type="match status" value="1"/>
</dbReference>
<evidence type="ECO:0000256" key="4">
    <source>
        <dbReference type="ARBA" id="ARBA00022777"/>
    </source>
</evidence>
<keyword evidence="3" id="KW-0547">Nucleotide-binding</keyword>
<evidence type="ECO:0000256" key="1">
    <source>
        <dbReference type="ARBA" id="ARBA00022527"/>
    </source>
</evidence>
<keyword evidence="8" id="KW-1185">Reference proteome</keyword>
<dbReference type="InterPro" id="IPR011009">
    <property type="entry name" value="Kinase-like_dom_sf"/>
</dbReference>
<keyword evidence="5" id="KW-0067">ATP-binding</keyword>
<dbReference type="GO" id="GO:0007059">
    <property type="term" value="P:chromosome segregation"/>
    <property type="evidence" value="ECO:0007669"/>
    <property type="project" value="TreeGrafter"/>
</dbReference>
<dbReference type="EMBL" id="LSYV01000043">
    <property type="protein sequence ID" value="KXZ46581.1"/>
    <property type="molecule type" value="Genomic_DNA"/>
</dbReference>
<sequence length="278" mass="29588">MPTTRPPSLRHPAVVALLDVLEVDADTFATVLELCEGGDLDGLMREHKARGTLPEREARCLMVQIFSGLRYLASRRIIHYDLKPANILFDSLGQAKITDFGLSKMVSEGQTQAGIELTSQGAGTYWYLPPEAFETGGPAPPRISNKLDVWSAGVIFYSLLYGKKPYGESMSQEQMLRERVMAVQREVEFPARPTVSPEAKDFIRRCLAWQQDARPDVEAAATDPYLVGGPAAAAAAAAATAGAGGAGSGATGQQAAGAGHGIGRGMSLGLGTVLNSRR</sequence>
<evidence type="ECO:0000256" key="2">
    <source>
        <dbReference type="ARBA" id="ARBA00022679"/>
    </source>
</evidence>
<dbReference type="GO" id="GO:0035556">
    <property type="term" value="P:intracellular signal transduction"/>
    <property type="evidence" value="ECO:0007669"/>
    <property type="project" value="TreeGrafter"/>
</dbReference>
<accession>A0A150G9S1</accession>
<dbReference type="SMART" id="SM00220">
    <property type="entry name" value="S_TKc"/>
    <property type="match status" value="1"/>
</dbReference>
<keyword evidence="4" id="KW-0418">Kinase</keyword>
<evidence type="ECO:0000313" key="8">
    <source>
        <dbReference type="Proteomes" id="UP000075714"/>
    </source>
</evidence>
<dbReference type="OrthoDB" id="346907at2759"/>
<name>A0A150G9S1_GONPE</name>
<keyword evidence="1" id="KW-0723">Serine/threonine-protein kinase</keyword>
<dbReference type="Pfam" id="PF00069">
    <property type="entry name" value="Pkinase"/>
    <property type="match status" value="1"/>
</dbReference>
<dbReference type="InterPro" id="IPR000719">
    <property type="entry name" value="Prot_kinase_dom"/>
</dbReference>
<feature type="domain" description="Protein kinase" evidence="6">
    <location>
        <begin position="1"/>
        <end position="226"/>
    </location>
</feature>
<dbReference type="AlphaFoldDB" id="A0A150G9S1"/>
<dbReference type="PROSITE" id="PS00108">
    <property type="entry name" value="PROTEIN_KINASE_ST"/>
    <property type="match status" value="1"/>
</dbReference>
<dbReference type="Proteomes" id="UP000075714">
    <property type="component" value="Unassembled WGS sequence"/>
</dbReference>
<comment type="caution">
    <text evidence="7">The sequence shown here is derived from an EMBL/GenBank/DDBJ whole genome shotgun (WGS) entry which is preliminary data.</text>
</comment>
<gene>
    <name evidence="7" type="ORF">GPECTOR_42g792</name>
</gene>
<dbReference type="PROSITE" id="PS50011">
    <property type="entry name" value="PROTEIN_KINASE_DOM"/>
    <property type="match status" value="1"/>
</dbReference>
<reference evidence="8" key="1">
    <citation type="journal article" date="2016" name="Nat. Commun.">
        <title>The Gonium pectorale genome demonstrates co-option of cell cycle regulation during the evolution of multicellularity.</title>
        <authorList>
            <person name="Hanschen E.R."/>
            <person name="Marriage T.N."/>
            <person name="Ferris P.J."/>
            <person name="Hamaji T."/>
            <person name="Toyoda A."/>
            <person name="Fujiyama A."/>
            <person name="Neme R."/>
            <person name="Noguchi H."/>
            <person name="Minakuchi Y."/>
            <person name="Suzuki M."/>
            <person name="Kawai-Toyooka H."/>
            <person name="Smith D.R."/>
            <person name="Sparks H."/>
            <person name="Anderson J."/>
            <person name="Bakaric R."/>
            <person name="Luria V."/>
            <person name="Karger A."/>
            <person name="Kirschner M.W."/>
            <person name="Durand P.M."/>
            <person name="Michod R.E."/>
            <person name="Nozaki H."/>
            <person name="Olson B.J."/>
        </authorList>
    </citation>
    <scope>NUCLEOTIDE SEQUENCE [LARGE SCALE GENOMIC DNA]</scope>
    <source>
        <strain evidence="8">NIES-2863</strain>
    </source>
</reference>
<keyword evidence="2" id="KW-0808">Transferase</keyword>
<proteinExistence type="predicted"/>